<proteinExistence type="predicted"/>
<sequence length="145" mass="16626">MNTLVKEELKKCILCLERCDDDFVLVDGELKRKCLFILVYPDEILDNETICNNCKRSLEMCYDFKLSSISTEEYIKSLCDSSGAKINLMDVYRAKNGGQNSISEDHFVCRLCLKLTDYGWCVILSDNDKSLLANYFPELVSILHA</sequence>
<evidence type="ECO:0000259" key="1">
    <source>
        <dbReference type="SMART" id="SM00868"/>
    </source>
</evidence>
<dbReference type="InterPro" id="IPR012934">
    <property type="entry name" value="Znf_AD"/>
</dbReference>
<keyword evidence="3" id="KW-1185">Reference proteome</keyword>
<feature type="domain" description="ZAD" evidence="1">
    <location>
        <begin position="11"/>
        <end position="78"/>
    </location>
</feature>
<evidence type="ECO:0000313" key="3">
    <source>
        <dbReference type="Proteomes" id="UP001162162"/>
    </source>
</evidence>
<dbReference type="AlphaFoldDB" id="A0AAV8XLM1"/>
<accession>A0AAV8XLM1</accession>
<dbReference type="EMBL" id="JAPWTK010000493">
    <property type="protein sequence ID" value="KAJ8939365.1"/>
    <property type="molecule type" value="Genomic_DNA"/>
</dbReference>
<gene>
    <name evidence="2" type="ORF">NQ318_012046</name>
</gene>
<evidence type="ECO:0000313" key="2">
    <source>
        <dbReference type="EMBL" id="KAJ8939365.1"/>
    </source>
</evidence>
<dbReference type="GO" id="GO:0005634">
    <property type="term" value="C:nucleus"/>
    <property type="evidence" value="ECO:0007669"/>
    <property type="project" value="InterPro"/>
</dbReference>
<name>A0AAV8XLM1_9CUCU</name>
<organism evidence="2 3">
    <name type="scientific">Aromia moschata</name>
    <dbReference type="NCBI Taxonomy" id="1265417"/>
    <lineage>
        <taxon>Eukaryota</taxon>
        <taxon>Metazoa</taxon>
        <taxon>Ecdysozoa</taxon>
        <taxon>Arthropoda</taxon>
        <taxon>Hexapoda</taxon>
        <taxon>Insecta</taxon>
        <taxon>Pterygota</taxon>
        <taxon>Neoptera</taxon>
        <taxon>Endopterygota</taxon>
        <taxon>Coleoptera</taxon>
        <taxon>Polyphaga</taxon>
        <taxon>Cucujiformia</taxon>
        <taxon>Chrysomeloidea</taxon>
        <taxon>Cerambycidae</taxon>
        <taxon>Cerambycinae</taxon>
        <taxon>Callichromatini</taxon>
        <taxon>Aromia</taxon>
    </lineage>
</organism>
<dbReference type="SMART" id="SM00868">
    <property type="entry name" value="zf-AD"/>
    <property type="match status" value="1"/>
</dbReference>
<dbReference type="Proteomes" id="UP001162162">
    <property type="component" value="Unassembled WGS sequence"/>
</dbReference>
<dbReference type="GO" id="GO:0008270">
    <property type="term" value="F:zinc ion binding"/>
    <property type="evidence" value="ECO:0007669"/>
    <property type="project" value="InterPro"/>
</dbReference>
<comment type="caution">
    <text evidence="2">The sequence shown here is derived from an EMBL/GenBank/DDBJ whole genome shotgun (WGS) entry which is preliminary data.</text>
</comment>
<reference evidence="2" key="1">
    <citation type="journal article" date="2023" name="Insect Mol. Biol.">
        <title>Genome sequencing provides insights into the evolution of gene families encoding plant cell wall-degrading enzymes in longhorned beetles.</title>
        <authorList>
            <person name="Shin N.R."/>
            <person name="Okamura Y."/>
            <person name="Kirsch R."/>
            <person name="Pauchet Y."/>
        </authorList>
    </citation>
    <scope>NUCLEOTIDE SEQUENCE</scope>
    <source>
        <strain evidence="2">AMC_N1</strain>
    </source>
</reference>
<protein>
    <recommendedName>
        <fullName evidence="1">ZAD domain-containing protein</fullName>
    </recommendedName>
</protein>